<organism evidence="1 2">
    <name type="scientific">Rickenella mellea</name>
    <dbReference type="NCBI Taxonomy" id="50990"/>
    <lineage>
        <taxon>Eukaryota</taxon>
        <taxon>Fungi</taxon>
        <taxon>Dikarya</taxon>
        <taxon>Basidiomycota</taxon>
        <taxon>Agaricomycotina</taxon>
        <taxon>Agaricomycetes</taxon>
        <taxon>Hymenochaetales</taxon>
        <taxon>Rickenellaceae</taxon>
        <taxon>Rickenella</taxon>
    </lineage>
</organism>
<name>A0A4Y7QDA7_9AGAM</name>
<dbReference type="AlphaFoldDB" id="A0A4Y7QDA7"/>
<evidence type="ECO:0000313" key="1">
    <source>
        <dbReference type="EMBL" id="TDL25241.1"/>
    </source>
</evidence>
<dbReference type="STRING" id="50990.A0A4Y7QDA7"/>
<keyword evidence="2" id="KW-1185">Reference proteome</keyword>
<evidence type="ECO:0000313" key="2">
    <source>
        <dbReference type="Proteomes" id="UP000294933"/>
    </source>
</evidence>
<dbReference type="OrthoDB" id="3253976at2759"/>
<reference evidence="1 2" key="1">
    <citation type="submission" date="2018-06" db="EMBL/GenBank/DDBJ databases">
        <title>A transcriptomic atlas of mushroom development highlights an independent origin of complex multicellularity.</title>
        <authorList>
            <consortium name="DOE Joint Genome Institute"/>
            <person name="Krizsan K."/>
            <person name="Almasi E."/>
            <person name="Merenyi Z."/>
            <person name="Sahu N."/>
            <person name="Viragh M."/>
            <person name="Koszo T."/>
            <person name="Mondo S."/>
            <person name="Kiss B."/>
            <person name="Balint B."/>
            <person name="Kues U."/>
            <person name="Barry K."/>
            <person name="Hegedus J.C."/>
            <person name="Henrissat B."/>
            <person name="Johnson J."/>
            <person name="Lipzen A."/>
            <person name="Ohm R."/>
            <person name="Nagy I."/>
            <person name="Pangilinan J."/>
            <person name="Yan J."/>
            <person name="Xiong Y."/>
            <person name="Grigoriev I.V."/>
            <person name="Hibbett D.S."/>
            <person name="Nagy L.G."/>
        </authorList>
    </citation>
    <scope>NUCLEOTIDE SEQUENCE [LARGE SCALE GENOMIC DNA]</scope>
    <source>
        <strain evidence="1 2">SZMC22713</strain>
    </source>
</reference>
<accession>A0A4Y7QDA7</accession>
<dbReference type="VEuPathDB" id="FungiDB:BD410DRAFT_633059"/>
<dbReference type="Proteomes" id="UP000294933">
    <property type="component" value="Unassembled WGS sequence"/>
</dbReference>
<protein>
    <submittedName>
        <fullName evidence="1">Uncharacterized protein</fullName>
    </submittedName>
</protein>
<dbReference type="EMBL" id="ML170164">
    <property type="protein sequence ID" value="TDL25241.1"/>
    <property type="molecule type" value="Genomic_DNA"/>
</dbReference>
<gene>
    <name evidence="1" type="ORF">BD410DRAFT_633059</name>
</gene>
<sequence length="268" mass="30264">MANLTRSAKSGCDWTSLELLAYNITVELQKPLSFFGRELLSIDHLDSNLFSSTDPDTILDLSKDTYRFLVNLKDASRANPFHESAVHELARGVMEVTRFDGGQKIPRSRYEICFTMCGDGDQEAIADVCLLQLKNSIILLVVHEEPIDFRDPEPKVIAEAIAAFEHNNLRREKMGFKPLEAMTIPCITFVGTCPTFYMVPVTKQLSECVINGQYPEQTTVVTRCAPPPNGPAYEGMEVLEYRKAALQCYTTFREVAKEYWSKFIIDSV</sequence>
<proteinExistence type="predicted"/>